<keyword evidence="4" id="KW-1185">Reference proteome</keyword>
<dbReference type="EMBL" id="BOMG01000112">
    <property type="protein sequence ID" value="GID60716.1"/>
    <property type="molecule type" value="Genomic_DNA"/>
</dbReference>
<evidence type="ECO:0000256" key="2">
    <source>
        <dbReference type="ARBA" id="ARBA00023002"/>
    </source>
</evidence>
<evidence type="ECO:0008006" key="5">
    <source>
        <dbReference type="Google" id="ProtNLM"/>
    </source>
</evidence>
<accession>A0ABQ3XQC6</accession>
<dbReference type="Proteomes" id="UP000612282">
    <property type="component" value="Unassembled WGS sequence"/>
</dbReference>
<dbReference type="SUPFAM" id="SSF51735">
    <property type="entry name" value="NAD(P)-binding Rossmann-fold domains"/>
    <property type="match status" value="1"/>
</dbReference>
<gene>
    <name evidence="3" type="ORF">Aco03nite_091200</name>
</gene>
<dbReference type="InterPro" id="IPR002347">
    <property type="entry name" value="SDR_fam"/>
</dbReference>
<keyword evidence="2" id="KW-0560">Oxidoreductase</keyword>
<comment type="caution">
    <text evidence="3">The sequence shown here is derived from an EMBL/GenBank/DDBJ whole genome shotgun (WGS) entry which is preliminary data.</text>
</comment>
<dbReference type="CDD" id="cd05233">
    <property type="entry name" value="SDR_c"/>
    <property type="match status" value="1"/>
</dbReference>
<dbReference type="Pfam" id="PF13561">
    <property type="entry name" value="adh_short_C2"/>
    <property type="match status" value="1"/>
</dbReference>
<evidence type="ECO:0000256" key="1">
    <source>
        <dbReference type="ARBA" id="ARBA00006484"/>
    </source>
</evidence>
<name>A0ABQ3XQC6_9ACTN</name>
<dbReference type="Gene3D" id="3.40.50.720">
    <property type="entry name" value="NAD(P)-binding Rossmann-like Domain"/>
    <property type="match status" value="2"/>
</dbReference>
<protein>
    <recommendedName>
        <fullName evidence="5">Short-chain dehydrogenase/reductase SDR</fullName>
    </recommendedName>
</protein>
<dbReference type="InterPro" id="IPR036291">
    <property type="entry name" value="NAD(P)-bd_dom_sf"/>
</dbReference>
<dbReference type="PRINTS" id="PR00081">
    <property type="entry name" value="GDHRDH"/>
</dbReference>
<sequence length="311" mass="30758">MGQLDDKIALVTGGTSGIGLAAAKALAAEGAHVFVTGRRQETLDAAVASIGEAATGTATNSTGNGADATGTGTKATGNGAAASGLQSVAPGRANVTGGGAAVSGLQAAAPGRRAKVTGIRADVADLADLDRVAAMIAERGRGLDVLFANAGGGEFAALGGITWEHFADTFHTNVGGTLFTVQKVLPLLNRGASVILTSSNIDVKGAASFSVHAASKAALRSFARSWAAELTGREIRVNSIAPGPIETPGLSGLAPDPAAAAQLLEGLASGVPMNRLGRPEEIADAVVFLASNRSSFMTGAELYVDGGASQV</sequence>
<evidence type="ECO:0000313" key="4">
    <source>
        <dbReference type="Proteomes" id="UP000612282"/>
    </source>
</evidence>
<comment type="similarity">
    <text evidence="1">Belongs to the short-chain dehydrogenases/reductases (SDR) family.</text>
</comment>
<proteinExistence type="inferred from homology"/>
<dbReference type="PANTHER" id="PTHR43008:SF4">
    <property type="entry name" value="CHAIN DEHYDROGENASE, PUTATIVE (AFU_ORTHOLOGUE AFUA_4G08710)-RELATED"/>
    <property type="match status" value="1"/>
</dbReference>
<evidence type="ECO:0000313" key="3">
    <source>
        <dbReference type="EMBL" id="GID60716.1"/>
    </source>
</evidence>
<dbReference type="Pfam" id="PF00106">
    <property type="entry name" value="adh_short"/>
    <property type="match status" value="1"/>
</dbReference>
<reference evidence="3 4" key="1">
    <citation type="submission" date="2021-01" db="EMBL/GenBank/DDBJ databases">
        <title>Whole genome shotgun sequence of Actinoplanes couchii NBRC 106145.</title>
        <authorList>
            <person name="Komaki H."/>
            <person name="Tamura T."/>
        </authorList>
    </citation>
    <scope>NUCLEOTIDE SEQUENCE [LARGE SCALE GENOMIC DNA]</scope>
    <source>
        <strain evidence="3 4">NBRC 106145</strain>
    </source>
</reference>
<dbReference type="PANTHER" id="PTHR43008">
    <property type="entry name" value="BENZIL REDUCTASE"/>
    <property type="match status" value="1"/>
</dbReference>
<organism evidence="3 4">
    <name type="scientific">Actinoplanes couchii</name>
    <dbReference type="NCBI Taxonomy" id="403638"/>
    <lineage>
        <taxon>Bacteria</taxon>
        <taxon>Bacillati</taxon>
        <taxon>Actinomycetota</taxon>
        <taxon>Actinomycetes</taxon>
        <taxon>Micromonosporales</taxon>
        <taxon>Micromonosporaceae</taxon>
        <taxon>Actinoplanes</taxon>
    </lineage>
</organism>
<dbReference type="RefSeq" id="WP_203807996.1">
    <property type="nucleotide sequence ID" value="NZ_BAAAQE010000074.1"/>
</dbReference>